<dbReference type="PANTHER" id="PTHR23323">
    <property type="entry name" value="VACUOLAR PROTEIN SORTING-ASSOCIATED PROTEIN"/>
    <property type="match status" value="1"/>
</dbReference>
<keyword evidence="6" id="KW-0653">Protein transport</keyword>
<feature type="repeat" description="CHCR" evidence="8">
    <location>
        <begin position="405"/>
        <end position="574"/>
    </location>
</feature>
<dbReference type="GO" id="GO:0006904">
    <property type="term" value="P:vesicle docking involved in exocytosis"/>
    <property type="evidence" value="ECO:0007669"/>
    <property type="project" value="TreeGrafter"/>
</dbReference>
<evidence type="ECO:0000256" key="5">
    <source>
        <dbReference type="ARBA" id="ARBA00022833"/>
    </source>
</evidence>
<reference evidence="12" key="1">
    <citation type="submission" date="2021-02" db="EMBL/GenBank/DDBJ databases">
        <authorList>
            <person name="Nowell W R."/>
        </authorList>
    </citation>
    <scope>NUCLEOTIDE SEQUENCE</scope>
</reference>
<protein>
    <recommendedName>
        <fullName evidence="11">PEP5/VPS11 N-terminal domain-containing protein</fullName>
    </recommendedName>
</protein>
<dbReference type="Proteomes" id="UP000663829">
    <property type="component" value="Unassembled WGS sequence"/>
</dbReference>
<comment type="caution">
    <text evidence="12">The sequence shown here is derived from an EMBL/GenBank/DDBJ whole genome shotgun (WGS) entry which is preliminary data.</text>
</comment>
<dbReference type="SUPFAM" id="SSF50978">
    <property type="entry name" value="WD40 repeat-like"/>
    <property type="match status" value="1"/>
</dbReference>
<keyword evidence="7" id="KW-0472">Membrane</keyword>
<keyword evidence="9" id="KW-0175">Coiled coil</keyword>
<evidence type="ECO:0000256" key="10">
    <source>
        <dbReference type="SAM" id="MobiDB-lite"/>
    </source>
</evidence>
<keyword evidence="2" id="KW-0813">Transport</keyword>
<evidence type="ECO:0000256" key="7">
    <source>
        <dbReference type="ARBA" id="ARBA00023136"/>
    </source>
</evidence>
<evidence type="ECO:0000256" key="8">
    <source>
        <dbReference type="PROSITE-ProRule" id="PRU01006"/>
    </source>
</evidence>
<dbReference type="GO" id="GO:0031902">
    <property type="term" value="C:late endosome membrane"/>
    <property type="evidence" value="ECO:0007669"/>
    <property type="project" value="UniProtKB-SubCell"/>
</dbReference>
<dbReference type="GO" id="GO:0030897">
    <property type="term" value="C:HOPS complex"/>
    <property type="evidence" value="ECO:0007669"/>
    <property type="project" value="TreeGrafter"/>
</dbReference>
<accession>A0A813SZ38</accession>
<evidence type="ECO:0000256" key="1">
    <source>
        <dbReference type="ARBA" id="ARBA00004492"/>
    </source>
</evidence>
<name>A0A813SZ38_9BILA</name>
<feature type="domain" description="PEP5/VPS11 N-terminal" evidence="11">
    <location>
        <begin position="9"/>
        <end position="126"/>
    </location>
</feature>
<evidence type="ECO:0000256" key="6">
    <source>
        <dbReference type="ARBA" id="ARBA00022927"/>
    </source>
</evidence>
<keyword evidence="4" id="KW-0863">Zinc-finger</keyword>
<dbReference type="InterPro" id="IPR000547">
    <property type="entry name" value="Clathrin_H-chain/VPS_repeat"/>
</dbReference>
<comment type="subcellular location">
    <subcellularLocation>
        <location evidence="1">Late endosome membrane</location>
        <topology evidence="1">Peripheral membrane protein</topology>
        <orientation evidence="1">Cytoplasmic side</orientation>
    </subcellularLocation>
</comment>
<evidence type="ECO:0000313" key="13">
    <source>
        <dbReference type="EMBL" id="CAF3589270.1"/>
    </source>
</evidence>
<dbReference type="InterPro" id="IPR057308">
    <property type="entry name" value="CHCR_PEP5_VPS11"/>
</dbReference>
<evidence type="ECO:0000256" key="9">
    <source>
        <dbReference type="SAM" id="Coils"/>
    </source>
</evidence>
<evidence type="ECO:0000313" key="12">
    <source>
        <dbReference type="EMBL" id="CAF0803965.1"/>
    </source>
</evidence>
<dbReference type="GO" id="GO:0006886">
    <property type="term" value="P:intracellular protein transport"/>
    <property type="evidence" value="ECO:0007669"/>
    <property type="project" value="UniProtKB-UniRule"/>
</dbReference>
<dbReference type="Pfam" id="PF23356">
    <property type="entry name" value="TPR_PEP5_VPS11"/>
    <property type="match status" value="1"/>
</dbReference>
<dbReference type="Proteomes" id="UP000681722">
    <property type="component" value="Unassembled WGS sequence"/>
</dbReference>
<dbReference type="Pfam" id="PF23341">
    <property type="entry name" value="PEP5_VPS11_N"/>
    <property type="match status" value="2"/>
</dbReference>
<keyword evidence="3" id="KW-0479">Metal-binding</keyword>
<dbReference type="InterPro" id="IPR011990">
    <property type="entry name" value="TPR-like_helical_dom_sf"/>
</dbReference>
<dbReference type="AlphaFoldDB" id="A0A813SZ38"/>
<evidence type="ECO:0000256" key="4">
    <source>
        <dbReference type="ARBA" id="ARBA00022771"/>
    </source>
</evidence>
<proteinExistence type="predicted"/>
<evidence type="ECO:0000256" key="3">
    <source>
        <dbReference type="ARBA" id="ARBA00022723"/>
    </source>
</evidence>
<evidence type="ECO:0000313" key="14">
    <source>
        <dbReference type="Proteomes" id="UP000663829"/>
    </source>
</evidence>
<dbReference type="GO" id="GO:0007033">
    <property type="term" value="P:vacuole organization"/>
    <property type="evidence" value="ECO:0007669"/>
    <property type="project" value="TreeGrafter"/>
</dbReference>
<feature type="region of interest" description="Disordered" evidence="10">
    <location>
        <begin position="474"/>
        <end position="493"/>
    </location>
</feature>
<evidence type="ECO:0000259" key="11">
    <source>
        <dbReference type="Pfam" id="PF23341"/>
    </source>
</evidence>
<evidence type="ECO:0000256" key="2">
    <source>
        <dbReference type="ARBA" id="ARBA00022448"/>
    </source>
</evidence>
<dbReference type="OrthoDB" id="26184at2759"/>
<dbReference type="InterPro" id="IPR036322">
    <property type="entry name" value="WD40_repeat_dom_sf"/>
</dbReference>
<dbReference type="GO" id="GO:0048284">
    <property type="term" value="P:organelle fusion"/>
    <property type="evidence" value="ECO:0007669"/>
    <property type="project" value="TreeGrafter"/>
</dbReference>
<sequence length="865" mass="99983">MYNVGLIQWRRYNFFDKESVHRKDGKPIEDLKNVSVIASTSSNGAGGGQLIFGCSDGSICVLNRDYEANHFKVFDIKLQLLCHSMNGDTLVAIGMDENEPKQCIKIFKTDKPLIDKDNAEPVRKIPLAVTEPPVSEVSFVLKNGAPYYKLRFKFSNPIYQEDKPITGLAFSENKLRNELILYLTTETSVLSFRFQPNFIPSTRDSNSPSRLAFHHHIKAFEHQQQQASPQFVVTRLESEHGCNFNCSVLSTDVNGEQQFVIGNQMGVFAYVGEDKRFAHVAEGEKIALSWWYNYLLTVTTENRSPQMQQSASTILSHLRAHQTTVDQQVLAIYDVQGKFIAYSVGFSKIQCVVNEWGYIHILTGDGELHRFIERDLHTRLNLLFKKNSYQLALERGEYDNATDQYIKTTGFLEPSYVIKKFLDSQHIDHLTRYLEALHHEKLANVDHTTLLLNCYTKHPDRIQRLDQFIGLASSQQKSSTDQQNRDNDSGVSEELSFDVDTGIDVCRQAGYFKQALALSEKYRRHHKYIKIQIENMKDYDQALKYIQTLKFQDALDVFKTYGKTLVDQRPDLTTKLLKQLNPTPQEIEEQKLPDSLIDIFMNHPNELLEYLEFATTQYANVSSSIYDIILELYLQNFDKIDDKKAKDKRSKQILALLQNTKLDVDPHRAMIACQKYNFKPGVICLYEKAKLYQQILQYQMDNKDSDEILATCTTYGVEDSQLWIQALSYFSKLKRSDGCRKEIGQILNYIDKNDLLSPLLIIQVLGNNESTSLDILKDYLIRKLKTEQEQIQKDQEEIKEFRDESNKISKKIKELQTAKWIELVNNQKVGRNIHESFHRDLENKADKFGVIADYVGKRLFDKCQY</sequence>
<keyword evidence="14" id="KW-1185">Reference proteome</keyword>
<dbReference type="GO" id="GO:0030674">
    <property type="term" value="F:protein-macromolecule adaptor activity"/>
    <property type="evidence" value="ECO:0007669"/>
    <property type="project" value="TreeGrafter"/>
</dbReference>
<dbReference type="GO" id="GO:0008270">
    <property type="term" value="F:zinc ion binding"/>
    <property type="evidence" value="ECO:0007669"/>
    <property type="project" value="UniProtKB-KW"/>
</dbReference>
<dbReference type="GO" id="GO:0007032">
    <property type="term" value="P:endosome organization"/>
    <property type="evidence" value="ECO:0007669"/>
    <property type="project" value="TreeGrafter"/>
</dbReference>
<dbReference type="EMBL" id="CAJNOQ010000461">
    <property type="protein sequence ID" value="CAF0803965.1"/>
    <property type="molecule type" value="Genomic_DNA"/>
</dbReference>
<gene>
    <name evidence="12" type="ORF">GPM918_LOCUS3671</name>
    <name evidence="13" type="ORF">SRO942_LOCUS3671</name>
</gene>
<keyword evidence="5" id="KW-0862">Zinc</keyword>
<feature type="coiled-coil region" evidence="9">
    <location>
        <begin position="777"/>
        <end position="818"/>
    </location>
</feature>
<dbReference type="PROSITE" id="PS50236">
    <property type="entry name" value="CHCR"/>
    <property type="match status" value="1"/>
</dbReference>
<dbReference type="PANTHER" id="PTHR23323:SF24">
    <property type="entry name" value="VACUOLAR PROTEIN SORTING-ASSOCIATED PROTEIN 11 HOMOLOG"/>
    <property type="match status" value="1"/>
</dbReference>
<dbReference type="EMBL" id="CAJOBC010000461">
    <property type="protein sequence ID" value="CAF3589270.1"/>
    <property type="molecule type" value="Genomic_DNA"/>
</dbReference>
<organism evidence="12 14">
    <name type="scientific">Didymodactylos carnosus</name>
    <dbReference type="NCBI Taxonomy" id="1234261"/>
    <lineage>
        <taxon>Eukaryota</taxon>
        <taxon>Metazoa</taxon>
        <taxon>Spiralia</taxon>
        <taxon>Gnathifera</taxon>
        <taxon>Rotifera</taxon>
        <taxon>Eurotatoria</taxon>
        <taxon>Bdelloidea</taxon>
        <taxon>Philodinida</taxon>
        <taxon>Philodinidae</taxon>
        <taxon>Didymodactylos</taxon>
    </lineage>
</organism>
<dbReference type="Gene3D" id="1.25.40.10">
    <property type="entry name" value="Tetratricopeptide repeat domain"/>
    <property type="match status" value="1"/>
</dbReference>
<dbReference type="InterPro" id="IPR057307">
    <property type="entry name" value="PEP5_VPS11_N"/>
</dbReference>
<feature type="domain" description="PEP5/VPS11 N-terminal" evidence="11">
    <location>
        <begin position="157"/>
        <end position="373"/>
    </location>
</feature>